<dbReference type="InterPro" id="IPR004045">
    <property type="entry name" value="Glutathione_S-Trfase_N"/>
</dbReference>
<dbReference type="AlphaFoldDB" id="A0A5K3EYI6"/>
<comment type="subunit">
    <text evidence="4">Homodimer.</text>
</comment>
<dbReference type="PANTHER" id="PTHR11571:SF150">
    <property type="entry name" value="GLUTATHIONE S-TRANSFERASE"/>
    <property type="match status" value="1"/>
</dbReference>
<feature type="domain" description="GST C-terminal" evidence="6">
    <location>
        <begin position="92"/>
        <end position="215"/>
    </location>
</feature>
<comment type="function">
    <text evidence="2">Conjugation of reduced glutathione to a wide number of exogenous and endogenous hydrophobic electrophiles.</text>
</comment>
<dbReference type="Gene3D" id="3.40.30.10">
    <property type="entry name" value="Glutaredoxin"/>
    <property type="match status" value="1"/>
</dbReference>
<evidence type="ECO:0000256" key="2">
    <source>
        <dbReference type="ARBA" id="ARBA00003701"/>
    </source>
</evidence>
<sequence length="215" mass="25380">MANLEQAQITFYHMTRCPDSGPIKLLLAHKDIKYTDAPIKHSEWPLKREEIITSRVPALRIQYPDGRLQWMTESKAILRCLGMQYGLLGRNDMEMYHCDRIIGKIIESDRLLKVFYKNRKFHDNDIKEYKENVISGITHILESIDRMLKDAPGEYAAADIITIADFYLLDFIDFLRANKPDCLKPYPYIERWRKHLMQTDQLVAKFVVSRSWEIL</sequence>
<dbReference type="PROSITE" id="PS50404">
    <property type="entry name" value="GST_NTER"/>
    <property type="match status" value="1"/>
</dbReference>
<dbReference type="SUPFAM" id="SSF52833">
    <property type="entry name" value="Thioredoxin-like"/>
    <property type="match status" value="1"/>
</dbReference>
<dbReference type="PROSITE" id="PS50405">
    <property type="entry name" value="GST_CTER"/>
    <property type="match status" value="1"/>
</dbReference>
<dbReference type="InterPro" id="IPR004046">
    <property type="entry name" value="GST_C"/>
</dbReference>
<evidence type="ECO:0000259" key="6">
    <source>
        <dbReference type="PROSITE" id="PS50405"/>
    </source>
</evidence>
<dbReference type="InterPro" id="IPR040079">
    <property type="entry name" value="Glutathione_S-Trfase"/>
</dbReference>
<dbReference type="InterPro" id="IPR050213">
    <property type="entry name" value="GST_superfamily"/>
</dbReference>
<evidence type="ECO:0000256" key="3">
    <source>
        <dbReference type="ARBA" id="ARBA00005861"/>
    </source>
</evidence>
<dbReference type="InterPro" id="IPR036282">
    <property type="entry name" value="Glutathione-S-Trfase_C_sf"/>
</dbReference>
<dbReference type="SUPFAM" id="SSF47616">
    <property type="entry name" value="GST C-terminal domain-like"/>
    <property type="match status" value="1"/>
</dbReference>
<dbReference type="InterPro" id="IPR036249">
    <property type="entry name" value="Thioredoxin-like_sf"/>
</dbReference>
<evidence type="ECO:0000259" key="5">
    <source>
        <dbReference type="PROSITE" id="PS50404"/>
    </source>
</evidence>
<accession>A0A5K3EYI6</accession>
<proteinExistence type="inferred from homology"/>
<dbReference type="Gene3D" id="1.20.1050.10">
    <property type="match status" value="1"/>
</dbReference>
<evidence type="ECO:0000313" key="7">
    <source>
        <dbReference type="WBParaSite" id="MCU_003508-RA"/>
    </source>
</evidence>
<name>A0A5K3EYI6_MESCO</name>
<reference evidence="7" key="1">
    <citation type="submission" date="2019-11" db="UniProtKB">
        <authorList>
            <consortium name="WormBaseParasite"/>
        </authorList>
    </citation>
    <scope>IDENTIFICATION</scope>
</reference>
<dbReference type="Pfam" id="PF14497">
    <property type="entry name" value="GST_C_3"/>
    <property type="match status" value="1"/>
</dbReference>
<comment type="function">
    <text evidence="1">GST isoenzymes appear to play a central role in the parasite detoxification system. Other functions are also suspected including a role in increasing the solubility of haematin in the parasite gut.</text>
</comment>
<dbReference type="PANTHER" id="PTHR11571">
    <property type="entry name" value="GLUTATHIONE S-TRANSFERASE"/>
    <property type="match status" value="1"/>
</dbReference>
<dbReference type="InterPro" id="IPR010987">
    <property type="entry name" value="Glutathione-S-Trfase_C-like"/>
</dbReference>
<dbReference type="GO" id="GO:0006749">
    <property type="term" value="P:glutathione metabolic process"/>
    <property type="evidence" value="ECO:0007669"/>
    <property type="project" value="TreeGrafter"/>
</dbReference>
<dbReference type="WBParaSite" id="MCU_003508-RA">
    <property type="protein sequence ID" value="MCU_003508-RA"/>
    <property type="gene ID" value="MCU_003508"/>
</dbReference>
<organism evidence="7">
    <name type="scientific">Mesocestoides corti</name>
    <name type="common">Flatworm</name>
    <dbReference type="NCBI Taxonomy" id="53468"/>
    <lineage>
        <taxon>Eukaryota</taxon>
        <taxon>Metazoa</taxon>
        <taxon>Spiralia</taxon>
        <taxon>Lophotrochozoa</taxon>
        <taxon>Platyhelminthes</taxon>
        <taxon>Cestoda</taxon>
        <taxon>Eucestoda</taxon>
        <taxon>Cyclophyllidea</taxon>
        <taxon>Mesocestoididae</taxon>
        <taxon>Mesocestoides</taxon>
    </lineage>
</organism>
<evidence type="ECO:0000256" key="1">
    <source>
        <dbReference type="ARBA" id="ARBA00002446"/>
    </source>
</evidence>
<evidence type="ECO:0000256" key="4">
    <source>
        <dbReference type="ARBA" id="ARBA00011738"/>
    </source>
</evidence>
<comment type="similarity">
    <text evidence="3">Belongs to the GST superfamily. Mu family.</text>
</comment>
<feature type="domain" description="GST N-terminal" evidence="5">
    <location>
        <begin position="7"/>
        <end position="89"/>
    </location>
</feature>
<dbReference type="SFLD" id="SFLDS00019">
    <property type="entry name" value="Glutathione_Transferase_(cytos"/>
    <property type="match status" value="1"/>
</dbReference>
<protein>
    <submittedName>
        <fullName evidence="7">Glutathione transferase</fullName>
    </submittedName>
</protein>
<dbReference type="GO" id="GO:0004364">
    <property type="term" value="F:glutathione transferase activity"/>
    <property type="evidence" value="ECO:0007669"/>
    <property type="project" value="UniProtKB-EC"/>
</dbReference>